<evidence type="ECO:0000313" key="2">
    <source>
        <dbReference type="Proteomes" id="UP000675781"/>
    </source>
</evidence>
<dbReference type="Proteomes" id="UP000675781">
    <property type="component" value="Unassembled WGS sequence"/>
</dbReference>
<sequence length="418" mass="45898">MLLGQISAVGDPLIRSRCKNLVARFVSRGGLRILAGRSIKPVEQLWINAIARSDPKTMMAALQEWGGADDDAAWRRTLRLLLGMSDLAGKDREWVEARLLRSSAEPRLEAEPLDIASSMVARVFNEHKWILNFSDDFSVLGPKAVSAALSFLENNVPGSPEASARRSPKESPALLEDVVRWLYVATRLEQRGRAGELPVAEAYLLKPALRRAALALSEATDGGPPHRVVSLEASATKVAEHILTWCDRWHGYGAAPAFKLDMSYRPFDHYYRLAVMVDLLPHTSAVVRQRIVACIEAEIRWIRRAHALTVIGALIENAEPDELDGITAATGIDREDPHWIHALQFAHADFAAGAPHCDLRTAVLRYPVNLAFQGPSELLLGLAELSAHSDAIVAHARFDIAPLLAGVVDSARESTIRP</sequence>
<reference evidence="1" key="1">
    <citation type="submission" date="2021-04" db="EMBL/GenBank/DDBJ databases">
        <title>Genome based classification of Actinospica acidithermotolerans sp. nov., an actinobacterium isolated from an Indonesian hot spring.</title>
        <authorList>
            <person name="Kusuma A.B."/>
            <person name="Putra K.E."/>
            <person name="Nafisah S."/>
            <person name="Loh J."/>
            <person name="Nouioui I."/>
            <person name="Goodfellow M."/>
        </authorList>
    </citation>
    <scope>NUCLEOTIDE SEQUENCE</scope>
    <source>
        <strain evidence="1">CSCA 57</strain>
    </source>
</reference>
<dbReference type="AlphaFoldDB" id="A0A941ITA1"/>
<protein>
    <submittedName>
        <fullName evidence="1">Uncharacterized protein</fullName>
    </submittedName>
</protein>
<proteinExistence type="predicted"/>
<comment type="caution">
    <text evidence="1">The sequence shown here is derived from an EMBL/GenBank/DDBJ whole genome shotgun (WGS) entry which is preliminary data.</text>
</comment>
<dbReference type="RefSeq" id="WP_212531855.1">
    <property type="nucleotide sequence ID" value="NZ_JAGSOG010000200.1"/>
</dbReference>
<evidence type="ECO:0000313" key="1">
    <source>
        <dbReference type="EMBL" id="MBR7837387.1"/>
    </source>
</evidence>
<organism evidence="1 2">
    <name type="scientific">Actinospica durhamensis</name>
    <dbReference type="NCBI Taxonomy" id="1508375"/>
    <lineage>
        <taxon>Bacteria</taxon>
        <taxon>Bacillati</taxon>
        <taxon>Actinomycetota</taxon>
        <taxon>Actinomycetes</taxon>
        <taxon>Catenulisporales</taxon>
        <taxon>Actinospicaceae</taxon>
        <taxon>Actinospica</taxon>
    </lineage>
</organism>
<name>A0A941ITA1_9ACTN</name>
<keyword evidence="2" id="KW-1185">Reference proteome</keyword>
<gene>
    <name evidence="1" type="ORF">KDL01_29175</name>
</gene>
<accession>A0A941ITA1</accession>
<dbReference type="EMBL" id="JAGSOG010000200">
    <property type="protein sequence ID" value="MBR7837387.1"/>
    <property type="molecule type" value="Genomic_DNA"/>
</dbReference>